<dbReference type="EMBL" id="JBEXAE010000006">
    <property type="protein sequence ID" value="MET6991608.1"/>
    <property type="molecule type" value="Genomic_DNA"/>
</dbReference>
<gene>
    <name evidence="1" type="ORF">ABXZ36_13225</name>
</gene>
<dbReference type="RefSeq" id="WP_354616152.1">
    <property type="nucleotide sequence ID" value="NZ_JBEXAE010000006.1"/>
</dbReference>
<organism evidence="1 2">
    <name type="scientific">Sediminicola arcticus</name>
    <dbReference type="NCBI Taxonomy" id="1574308"/>
    <lineage>
        <taxon>Bacteria</taxon>
        <taxon>Pseudomonadati</taxon>
        <taxon>Bacteroidota</taxon>
        <taxon>Flavobacteriia</taxon>
        <taxon>Flavobacteriales</taxon>
        <taxon>Flavobacteriaceae</taxon>
        <taxon>Sediminicola</taxon>
    </lineage>
</organism>
<name>A0ABV2SWQ7_9FLAO</name>
<keyword evidence="2" id="KW-1185">Reference proteome</keyword>
<proteinExistence type="predicted"/>
<sequence>MFGYSDDFTSMDDMESIPNINEIHSNLATLQEQNEETRKTDSIQKVLAYYWLTKSKDSIILANLQRYFDSLNTHSYLERFYTKTYFFMTLIKK</sequence>
<accession>A0ABV2SWQ7</accession>
<comment type="caution">
    <text evidence="1">The sequence shown here is derived from an EMBL/GenBank/DDBJ whole genome shotgun (WGS) entry which is preliminary data.</text>
</comment>
<evidence type="ECO:0000313" key="1">
    <source>
        <dbReference type="EMBL" id="MET6991608.1"/>
    </source>
</evidence>
<dbReference type="Proteomes" id="UP001549799">
    <property type="component" value="Unassembled WGS sequence"/>
</dbReference>
<evidence type="ECO:0000313" key="2">
    <source>
        <dbReference type="Proteomes" id="UP001549799"/>
    </source>
</evidence>
<reference evidence="1 2" key="1">
    <citation type="submission" date="2024-07" db="EMBL/GenBank/DDBJ databases">
        <title>The genome sequence of type strain Sediminicola arcticus GDMCC 1.2805.</title>
        <authorList>
            <person name="Liu Y."/>
        </authorList>
    </citation>
    <scope>NUCLEOTIDE SEQUENCE [LARGE SCALE GENOMIC DNA]</scope>
    <source>
        <strain evidence="1 2">GDMCC 1.2805</strain>
    </source>
</reference>
<protein>
    <submittedName>
        <fullName evidence="1">Uncharacterized protein</fullName>
    </submittedName>
</protein>